<keyword evidence="8" id="KW-1185">Reference proteome</keyword>
<evidence type="ECO:0000256" key="4">
    <source>
        <dbReference type="ARBA" id="ARBA00022729"/>
    </source>
</evidence>
<organism evidence="7 8">
    <name type="scientific">Phytophthora boehmeriae</name>
    <dbReference type="NCBI Taxonomy" id="109152"/>
    <lineage>
        <taxon>Eukaryota</taxon>
        <taxon>Sar</taxon>
        <taxon>Stramenopiles</taxon>
        <taxon>Oomycota</taxon>
        <taxon>Peronosporomycetes</taxon>
        <taxon>Peronosporales</taxon>
        <taxon>Peronosporaceae</taxon>
        <taxon>Phytophthora</taxon>
    </lineage>
</organism>
<dbReference type="GO" id="GO:0005576">
    <property type="term" value="C:extracellular region"/>
    <property type="evidence" value="ECO:0007669"/>
    <property type="project" value="UniProtKB-SubCell"/>
</dbReference>
<keyword evidence="4 5" id="KW-0732">Signal</keyword>
<comment type="function">
    <text evidence="5">Effector that suppresses plant defense responses during pathogen infection.</text>
</comment>
<comment type="caution">
    <text evidence="7">The sequence shown here is derived from an EMBL/GenBank/DDBJ whole genome shotgun (WGS) entry which is preliminary data.</text>
</comment>
<dbReference type="AlphaFoldDB" id="A0A8T1V509"/>
<protein>
    <recommendedName>
        <fullName evidence="5">RxLR effector protein</fullName>
    </recommendedName>
</protein>
<dbReference type="EMBL" id="JAGDFL010001920">
    <property type="protein sequence ID" value="KAG7375189.1"/>
    <property type="molecule type" value="Genomic_DNA"/>
</dbReference>
<feature type="signal peptide" evidence="5">
    <location>
        <begin position="1"/>
        <end position="23"/>
    </location>
</feature>
<feature type="chain" id="PRO_5035960802" description="RxLR effector protein" evidence="5">
    <location>
        <begin position="24"/>
        <end position="133"/>
    </location>
</feature>
<sequence>MRLHYFLLVTAATLLAIIDAISANAQTSPSATTSTDSVSAAHQLTGALSEDNAKRSLRTVSTVDEDDDDHDDDDDGDEERGITVLSASTTAKEMRQWLKSNSVISKETSKHLKQLGLDADDIAKLYAKYVKLG</sequence>
<feature type="compositionally biased region" description="Acidic residues" evidence="6">
    <location>
        <begin position="63"/>
        <end position="78"/>
    </location>
</feature>
<evidence type="ECO:0000256" key="2">
    <source>
        <dbReference type="ARBA" id="ARBA00010400"/>
    </source>
</evidence>
<dbReference type="Pfam" id="PF16810">
    <property type="entry name" value="RXLR"/>
    <property type="match status" value="1"/>
</dbReference>
<evidence type="ECO:0000313" key="7">
    <source>
        <dbReference type="EMBL" id="KAG7375189.1"/>
    </source>
</evidence>
<dbReference type="InterPro" id="IPR031825">
    <property type="entry name" value="RXLR"/>
</dbReference>
<gene>
    <name evidence="7" type="ORF">PHYBOEH_003327</name>
</gene>
<proteinExistence type="inferred from homology"/>
<evidence type="ECO:0000256" key="1">
    <source>
        <dbReference type="ARBA" id="ARBA00004613"/>
    </source>
</evidence>
<accession>A0A8T1V509</accession>
<dbReference type="Proteomes" id="UP000693981">
    <property type="component" value="Unassembled WGS sequence"/>
</dbReference>
<evidence type="ECO:0000313" key="8">
    <source>
        <dbReference type="Proteomes" id="UP000693981"/>
    </source>
</evidence>
<evidence type="ECO:0000256" key="3">
    <source>
        <dbReference type="ARBA" id="ARBA00022525"/>
    </source>
</evidence>
<reference evidence="7" key="1">
    <citation type="submission" date="2021-02" db="EMBL/GenBank/DDBJ databases">
        <authorList>
            <person name="Palmer J.M."/>
        </authorList>
    </citation>
    <scope>NUCLEOTIDE SEQUENCE</scope>
    <source>
        <strain evidence="7">SCRP23</strain>
    </source>
</reference>
<name>A0A8T1V509_9STRA</name>
<evidence type="ECO:0000256" key="5">
    <source>
        <dbReference type="RuleBase" id="RU367124"/>
    </source>
</evidence>
<comment type="subcellular location">
    <subcellularLocation>
        <location evidence="1 5">Secreted</location>
    </subcellularLocation>
</comment>
<comment type="similarity">
    <text evidence="2 5">Belongs to the RxLR effector family.</text>
</comment>
<feature type="compositionally biased region" description="Low complexity" evidence="6">
    <location>
        <begin position="27"/>
        <end position="41"/>
    </location>
</feature>
<feature type="region of interest" description="Disordered" evidence="6">
    <location>
        <begin position="27"/>
        <end position="85"/>
    </location>
</feature>
<evidence type="ECO:0000256" key="6">
    <source>
        <dbReference type="SAM" id="MobiDB-lite"/>
    </source>
</evidence>
<keyword evidence="3 5" id="KW-0964">Secreted</keyword>
<comment type="domain">
    <text evidence="5">The RxLR-dEER motif acts to carry the protein into the host cell cytoplasm through binding to cell surface phosphatidylinositol-3-phosphate.</text>
</comment>